<protein>
    <recommendedName>
        <fullName evidence="7">Methyltransferase</fullName>
        <ecNumber evidence="7">2.1.1.-</ecNumber>
    </recommendedName>
</protein>
<accession>A0A7N0THD3</accession>
<name>A0A7N0THD3_KALFE</name>
<dbReference type="Proteomes" id="UP000594263">
    <property type="component" value="Unplaced"/>
</dbReference>
<dbReference type="GO" id="GO:0008168">
    <property type="term" value="F:methyltransferase activity"/>
    <property type="evidence" value="ECO:0007669"/>
    <property type="project" value="UniProtKB-UniRule"/>
</dbReference>
<evidence type="ECO:0000313" key="8">
    <source>
        <dbReference type="EnsemblPlants" id="Kaladp0037s0173.1.v1.1"/>
    </source>
</evidence>
<keyword evidence="7" id="KW-0808">Transferase</keyword>
<dbReference type="PANTHER" id="PTHR10108">
    <property type="entry name" value="SAM-DEPENDENT METHYLTRANSFERASE"/>
    <property type="match status" value="1"/>
</dbReference>
<dbReference type="OMA" id="SICHIQI"/>
<evidence type="ECO:0000256" key="3">
    <source>
        <dbReference type="ARBA" id="ARBA00022603"/>
    </source>
</evidence>
<evidence type="ECO:0000256" key="7">
    <source>
        <dbReference type="RuleBase" id="RU366043"/>
    </source>
</evidence>
<dbReference type="InterPro" id="IPR029063">
    <property type="entry name" value="SAM-dependent_MTases_sf"/>
</dbReference>
<dbReference type="EnsemblPlants" id="Kaladp0037s0173.1.v1.1">
    <property type="protein sequence ID" value="Kaladp0037s0173.1.v1.1"/>
    <property type="gene ID" value="Kaladp0037s0173.v1.1"/>
</dbReference>
<sequence>MNAGFGGFAGALSDLPVWVMNVVPIDQPDTLPVIFDRGLIGTYHDWCESFNTYPRTYDLLHSSSLFGNLTKRCDIKYVAVEMDRILRPGGWVILQDTTEVIDKIVPILRSLHWTVSISQDQFVVGKKGFWRP</sequence>
<dbReference type="SUPFAM" id="SSF53335">
    <property type="entry name" value="S-adenosyl-L-methionine-dependent methyltransferases"/>
    <property type="match status" value="1"/>
</dbReference>
<proteinExistence type="inferred from homology"/>
<keyword evidence="4 7" id="KW-0735">Signal-anchor</keyword>
<keyword evidence="5 7" id="KW-0325">Glycoprotein</keyword>
<dbReference type="GO" id="GO:0016020">
    <property type="term" value="C:membrane"/>
    <property type="evidence" value="ECO:0007669"/>
    <property type="project" value="UniProtKB-SubCell"/>
</dbReference>
<reference evidence="8" key="1">
    <citation type="submission" date="2021-01" db="UniProtKB">
        <authorList>
            <consortium name="EnsemblPlants"/>
        </authorList>
    </citation>
    <scope>IDENTIFICATION</scope>
</reference>
<dbReference type="PANTHER" id="PTHR10108:SF887">
    <property type="entry name" value="METHYLTRANSFERASE PMT22-RELATED"/>
    <property type="match status" value="1"/>
</dbReference>
<dbReference type="GO" id="GO:0005802">
    <property type="term" value="C:trans-Golgi network"/>
    <property type="evidence" value="ECO:0007669"/>
    <property type="project" value="TreeGrafter"/>
</dbReference>
<evidence type="ECO:0000256" key="4">
    <source>
        <dbReference type="ARBA" id="ARBA00022968"/>
    </source>
</evidence>
<dbReference type="InterPro" id="IPR004159">
    <property type="entry name" value="Put_SAM_MeTrfase"/>
</dbReference>
<evidence type="ECO:0000256" key="6">
    <source>
        <dbReference type="ARBA" id="ARBA00037847"/>
    </source>
</evidence>
<dbReference type="GO" id="GO:0032259">
    <property type="term" value="P:methylation"/>
    <property type="evidence" value="ECO:0007669"/>
    <property type="project" value="UniProtKB-KW"/>
</dbReference>
<dbReference type="Pfam" id="PF03141">
    <property type="entry name" value="Methyltransf_29"/>
    <property type="match status" value="1"/>
</dbReference>
<keyword evidence="4 7" id="KW-0812">Transmembrane</keyword>
<comment type="similarity">
    <text evidence="2 7">Belongs to the methyltransferase superfamily.</text>
</comment>
<evidence type="ECO:0000256" key="1">
    <source>
        <dbReference type="ARBA" id="ARBA00004606"/>
    </source>
</evidence>
<comment type="subcellular location">
    <subcellularLocation>
        <location evidence="6">Endomembrane system</location>
        <topology evidence="6">Single-pass membrane protein</topology>
    </subcellularLocation>
    <subcellularLocation>
        <location evidence="1 7">Membrane</location>
        <topology evidence="1 7">Single-pass type II membrane protein</topology>
    </subcellularLocation>
</comment>
<evidence type="ECO:0000313" key="9">
    <source>
        <dbReference type="Proteomes" id="UP000594263"/>
    </source>
</evidence>
<dbReference type="GO" id="GO:0005768">
    <property type="term" value="C:endosome"/>
    <property type="evidence" value="ECO:0007669"/>
    <property type="project" value="TreeGrafter"/>
</dbReference>
<organism evidence="8 9">
    <name type="scientific">Kalanchoe fedtschenkoi</name>
    <name type="common">Lavender scallops</name>
    <name type="synonym">South American air plant</name>
    <dbReference type="NCBI Taxonomy" id="63787"/>
    <lineage>
        <taxon>Eukaryota</taxon>
        <taxon>Viridiplantae</taxon>
        <taxon>Streptophyta</taxon>
        <taxon>Embryophyta</taxon>
        <taxon>Tracheophyta</taxon>
        <taxon>Spermatophyta</taxon>
        <taxon>Magnoliopsida</taxon>
        <taxon>eudicotyledons</taxon>
        <taxon>Gunneridae</taxon>
        <taxon>Pentapetalae</taxon>
        <taxon>Saxifragales</taxon>
        <taxon>Crassulaceae</taxon>
        <taxon>Kalanchoe</taxon>
    </lineage>
</organism>
<evidence type="ECO:0000256" key="5">
    <source>
        <dbReference type="ARBA" id="ARBA00023180"/>
    </source>
</evidence>
<dbReference type="EC" id="2.1.1.-" evidence="7"/>
<keyword evidence="9" id="KW-1185">Reference proteome</keyword>
<dbReference type="AlphaFoldDB" id="A0A7N0THD3"/>
<evidence type="ECO:0000256" key="2">
    <source>
        <dbReference type="ARBA" id="ARBA00008361"/>
    </source>
</evidence>
<dbReference type="Gramene" id="Kaladp0037s0173.1.v1.1">
    <property type="protein sequence ID" value="Kaladp0037s0173.1.v1.1"/>
    <property type="gene ID" value="Kaladp0037s0173.v1.1"/>
</dbReference>
<keyword evidence="3 7" id="KW-0489">Methyltransferase</keyword>